<evidence type="ECO:0000313" key="2">
    <source>
        <dbReference type="EMBL" id="OCH84936.1"/>
    </source>
</evidence>
<proteinExistence type="predicted"/>
<reference evidence="2 3" key="1">
    <citation type="submission" date="2016-07" db="EMBL/GenBank/DDBJ databases">
        <title>Draft genome of the white-rot fungus Obba rivulosa 3A-2.</title>
        <authorList>
            <consortium name="DOE Joint Genome Institute"/>
            <person name="Miettinen O."/>
            <person name="Riley R."/>
            <person name="Acob R."/>
            <person name="Barry K."/>
            <person name="Cullen D."/>
            <person name="De Vries R."/>
            <person name="Hainaut M."/>
            <person name="Hatakka A."/>
            <person name="Henrissat B."/>
            <person name="Hilden K."/>
            <person name="Kuo R."/>
            <person name="Labutti K."/>
            <person name="Lipzen A."/>
            <person name="Makela M.R."/>
            <person name="Sandor L."/>
            <person name="Spatafora J.W."/>
            <person name="Grigoriev I.V."/>
            <person name="Hibbett D.S."/>
        </authorList>
    </citation>
    <scope>NUCLEOTIDE SEQUENCE [LARGE SCALE GENOMIC DNA]</scope>
    <source>
        <strain evidence="2 3">3A-2</strain>
    </source>
</reference>
<dbReference type="AlphaFoldDB" id="A0A8E2AI79"/>
<dbReference type="EMBL" id="KV722621">
    <property type="protein sequence ID" value="OCH84936.1"/>
    <property type="molecule type" value="Genomic_DNA"/>
</dbReference>
<accession>A0A8E2AI79</accession>
<dbReference type="Proteomes" id="UP000250043">
    <property type="component" value="Unassembled WGS sequence"/>
</dbReference>
<feature type="compositionally biased region" description="Low complexity" evidence="1">
    <location>
        <begin position="1"/>
        <end position="22"/>
    </location>
</feature>
<gene>
    <name evidence="2" type="ORF">OBBRIDRAFT_798663</name>
</gene>
<keyword evidence="3" id="KW-1185">Reference proteome</keyword>
<sequence>MPQSTASDRSSRVSHSSAVSTPAWPPPRAPLMPHRLAKFANALGVPTPLPAIHAYAPSQLVSIPDARRRPRSHQPRHTRFLLHRLPRGISMPSRLRTFPMGPTRRTVT</sequence>
<organism evidence="2 3">
    <name type="scientific">Obba rivulosa</name>
    <dbReference type="NCBI Taxonomy" id="1052685"/>
    <lineage>
        <taxon>Eukaryota</taxon>
        <taxon>Fungi</taxon>
        <taxon>Dikarya</taxon>
        <taxon>Basidiomycota</taxon>
        <taxon>Agaricomycotina</taxon>
        <taxon>Agaricomycetes</taxon>
        <taxon>Polyporales</taxon>
        <taxon>Gelatoporiaceae</taxon>
        <taxon>Obba</taxon>
    </lineage>
</organism>
<protein>
    <submittedName>
        <fullName evidence="2">Uncharacterized protein</fullName>
    </submittedName>
</protein>
<name>A0A8E2AI79_9APHY</name>
<feature type="region of interest" description="Disordered" evidence="1">
    <location>
        <begin position="1"/>
        <end position="31"/>
    </location>
</feature>
<evidence type="ECO:0000256" key="1">
    <source>
        <dbReference type="SAM" id="MobiDB-lite"/>
    </source>
</evidence>
<evidence type="ECO:0000313" key="3">
    <source>
        <dbReference type="Proteomes" id="UP000250043"/>
    </source>
</evidence>